<dbReference type="Proteomes" id="UP000435648">
    <property type="component" value="Chromosome"/>
</dbReference>
<dbReference type="AlphaFoldDB" id="A0A857C4W6"/>
<feature type="region of interest" description="Disordered" evidence="1">
    <location>
        <begin position="67"/>
        <end position="101"/>
    </location>
</feature>
<dbReference type="EMBL" id="CP046908">
    <property type="protein sequence ID" value="QGZ33622.1"/>
    <property type="molecule type" value="Genomic_DNA"/>
</dbReference>
<protein>
    <submittedName>
        <fullName evidence="2">Uncharacterized protein</fullName>
    </submittedName>
</protein>
<dbReference type="KEGG" id="siw:GH266_03350"/>
<sequence>MDRKSRQDAARRAIIEHLDAAIAQLSAHPELAVLGSRLAAIREIAALEQAAGRLAAGKLAAGGLAEEVQAPYRPVKSDAAGTAQDEAPEDETGKAAHDKPG</sequence>
<feature type="compositionally biased region" description="Basic and acidic residues" evidence="1">
    <location>
        <begin position="91"/>
        <end position="101"/>
    </location>
</feature>
<proteinExistence type="predicted"/>
<name>A0A857C4W6_9HYPH</name>
<dbReference type="OrthoDB" id="10009835at2"/>
<organism evidence="2 3">
    <name type="scientific">Stappia indica</name>
    <dbReference type="NCBI Taxonomy" id="538381"/>
    <lineage>
        <taxon>Bacteria</taxon>
        <taxon>Pseudomonadati</taxon>
        <taxon>Pseudomonadota</taxon>
        <taxon>Alphaproteobacteria</taxon>
        <taxon>Hyphomicrobiales</taxon>
        <taxon>Stappiaceae</taxon>
        <taxon>Stappia</taxon>
    </lineage>
</organism>
<dbReference type="RefSeq" id="WP_158192629.1">
    <property type="nucleotide sequence ID" value="NZ_CP046908.1"/>
</dbReference>
<evidence type="ECO:0000313" key="2">
    <source>
        <dbReference type="EMBL" id="QGZ33622.1"/>
    </source>
</evidence>
<reference evidence="2 3" key="1">
    <citation type="submission" date="2019-12" db="EMBL/GenBank/DDBJ databases">
        <title>The genome of Stappia indica PHM037.</title>
        <authorList>
            <person name="Kacar D."/>
            <person name="Galan B."/>
            <person name="Canedo L."/>
            <person name="Rodriguez P."/>
            <person name="de la Calle F."/>
            <person name="Garcia J.L."/>
        </authorList>
    </citation>
    <scope>NUCLEOTIDE SEQUENCE [LARGE SCALE GENOMIC DNA]</scope>
    <source>
        <strain evidence="2 3">PHM037</strain>
    </source>
</reference>
<gene>
    <name evidence="2" type="ORF">GH266_03350</name>
</gene>
<evidence type="ECO:0000256" key="1">
    <source>
        <dbReference type="SAM" id="MobiDB-lite"/>
    </source>
</evidence>
<accession>A0A857C4W6</accession>
<evidence type="ECO:0000313" key="3">
    <source>
        <dbReference type="Proteomes" id="UP000435648"/>
    </source>
</evidence>